<proteinExistence type="predicted"/>
<protein>
    <recommendedName>
        <fullName evidence="4">Cytochrome c domain-containing protein</fullName>
    </recommendedName>
</protein>
<dbReference type="SUPFAM" id="SSF46626">
    <property type="entry name" value="Cytochrome c"/>
    <property type="match status" value="1"/>
</dbReference>
<keyword evidence="1" id="KW-0732">Signal</keyword>
<evidence type="ECO:0000313" key="2">
    <source>
        <dbReference type="EMBL" id="MBN7819464.1"/>
    </source>
</evidence>
<name>A0ABS3CSH7_9ALTE</name>
<reference evidence="2 3" key="1">
    <citation type="submission" date="2021-03" db="EMBL/GenBank/DDBJ databases">
        <title>novel species isolated from a fishpond in China.</title>
        <authorList>
            <person name="Lu H."/>
            <person name="Cai Z."/>
        </authorList>
    </citation>
    <scope>NUCLEOTIDE SEQUENCE [LARGE SCALE GENOMIC DNA]</scope>
    <source>
        <strain evidence="2 3">Y57</strain>
    </source>
</reference>
<dbReference type="RefSeq" id="WP_206593288.1">
    <property type="nucleotide sequence ID" value="NZ_JAFKCS010000004.1"/>
</dbReference>
<dbReference type="InterPro" id="IPR036909">
    <property type="entry name" value="Cyt_c-like_dom_sf"/>
</dbReference>
<sequence length="159" mass="17333">MKSLIVSMMLALVNQSAVAESVVERGRYLIKISGCNDCHTKDYAPLGGKVAEAQWLLGDQVGFAGPWGVSYAGNLRLRAATMDWPQWQARIQAGGLPPMPWPSVQAMTSQDQQAIYAYLRELGPAGEEMPANRIPGQPIETPYILFVPQMPDATTTKAN</sequence>
<evidence type="ECO:0000256" key="1">
    <source>
        <dbReference type="SAM" id="SignalP"/>
    </source>
</evidence>
<evidence type="ECO:0008006" key="4">
    <source>
        <dbReference type="Google" id="ProtNLM"/>
    </source>
</evidence>
<keyword evidence="3" id="KW-1185">Reference proteome</keyword>
<feature type="signal peptide" evidence="1">
    <location>
        <begin position="1"/>
        <end position="19"/>
    </location>
</feature>
<feature type="chain" id="PRO_5047250917" description="Cytochrome c domain-containing protein" evidence="1">
    <location>
        <begin position="20"/>
        <end position="159"/>
    </location>
</feature>
<accession>A0ABS3CSH7</accession>
<organism evidence="2 3">
    <name type="scientific">Bowmanella yangjiangensis</name>
    <dbReference type="NCBI Taxonomy" id="2811230"/>
    <lineage>
        <taxon>Bacteria</taxon>
        <taxon>Pseudomonadati</taxon>
        <taxon>Pseudomonadota</taxon>
        <taxon>Gammaproteobacteria</taxon>
        <taxon>Alteromonadales</taxon>
        <taxon>Alteromonadaceae</taxon>
        <taxon>Bowmanella</taxon>
    </lineage>
</organism>
<evidence type="ECO:0000313" key="3">
    <source>
        <dbReference type="Proteomes" id="UP000663992"/>
    </source>
</evidence>
<dbReference type="Gene3D" id="1.10.760.10">
    <property type="entry name" value="Cytochrome c-like domain"/>
    <property type="match status" value="1"/>
</dbReference>
<gene>
    <name evidence="2" type="ORF">J0A65_06285</name>
</gene>
<dbReference type="Proteomes" id="UP000663992">
    <property type="component" value="Unassembled WGS sequence"/>
</dbReference>
<dbReference type="EMBL" id="JAFKCS010000004">
    <property type="protein sequence ID" value="MBN7819464.1"/>
    <property type="molecule type" value="Genomic_DNA"/>
</dbReference>
<comment type="caution">
    <text evidence="2">The sequence shown here is derived from an EMBL/GenBank/DDBJ whole genome shotgun (WGS) entry which is preliminary data.</text>
</comment>